<protein>
    <recommendedName>
        <fullName evidence="3">Probable chemoreceptor glutamine deamidase CheD</fullName>
        <ecNumber evidence="3">3.5.1.44</ecNumber>
    </recommendedName>
</protein>
<proteinExistence type="inferred from homology"/>
<dbReference type="InterPro" id="IPR038592">
    <property type="entry name" value="CheD-like_sf"/>
</dbReference>
<evidence type="ECO:0000313" key="5">
    <source>
        <dbReference type="Proteomes" id="UP001296943"/>
    </source>
</evidence>
<dbReference type="Proteomes" id="UP001296943">
    <property type="component" value="Unassembled WGS sequence"/>
</dbReference>
<dbReference type="CDD" id="cd16352">
    <property type="entry name" value="CheD"/>
    <property type="match status" value="1"/>
</dbReference>
<organism evidence="4 5">
    <name type="scientific">Aquibacillus albus</name>
    <dbReference type="NCBI Taxonomy" id="1168171"/>
    <lineage>
        <taxon>Bacteria</taxon>
        <taxon>Bacillati</taxon>
        <taxon>Bacillota</taxon>
        <taxon>Bacilli</taxon>
        <taxon>Bacillales</taxon>
        <taxon>Bacillaceae</taxon>
        <taxon>Aquibacillus</taxon>
    </lineage>
</organism>
<keyword evidence="5" id="KW-1185">Reference proteome</keyword>
<comment type="function">
    <text evidence="3">Probably deamidates glutamine residues to glutamate on methyl-accepting chemotaxis receptors (MCPs), playing an important role in chemotaxis.</text>
</comment>
<dbReference type="EC" id="3.5.1.44" evidence="3"/>
<keyword evidence="1 3" id="KW-0145">Chemotaxis</keyword>
<keyword evidence="2 3" id="KW-0378">Hydrolase</keyword>
<accession>A0ABS2N129</accession>
<dbReference type="RefSeq" id="WP_204499804.1">
    <property type="nucleotide sequence ID" value="NZ_JAFBDR010000011.1"/>
</dbReference>
<dbReference type="InterPro" id="IPR005659">
    <property type="entry name" value="Chemorcpt_Glu_NH3ase_CheD"/>
</dbReference>
<comment type="catalytic activity">
    <reaction evidence="3">
        <text>L-glutaminyl-[protein] + H2O = L-glutamyl-[protein] + NH4(+)</text>
        <dbReference type="Rhea" id="RHEA:16441"/>
        <dbReference type="Rhea" id="RHEA-COMP:10207"/>
        <dbReference type="Rhea" id="RHEA-COMP:10208"/>
        <dbReference type="ChEBI" id="CHEBI:15377"/>
        <dbReference type="ChEBI" id="CHEBI:28938"/>
        <dbReference type="ChEBI" id="CHEBI:29973"/>
        <dbReference type="ChEBI" id="CHEBI:30011"/>
        <dbReference type="EC" id="3.5.1.44"/>
    </reaction>
</comment>
<gene>
    <name evidence="3" type="primary">cheD</name>
    <name evidence="4" type="ORF">JOC48_002344</name>
</gene>
<evidence type="ECO:0000256" key="2">
    <source>
        <dbReference type="ARBA" id="ARBA00022801"/>
    </source>
</evidence>
<comment type="caution">
    <text evidence="4">The sequence shown here is derived from an EMBL/GenBank/DDBJ whole genome shotgun (WGS) entry which is preliminary data.</text>
</comment>
<dbReference type="HAMAP" id="MF_01440">
    <property type="entry name" value="CheD"/>
    <property type="match status" value="1"/>
</dbReference>
<dbReference type="SUPFAM" id="SSF64438">
    <property type="entry name" value="CNF1/YfiH-like putative cysteine hydrolases"/>
    <property type="match status" value="1"/>
</dbReference>
<dbReference type="InterPro" id="IPR011324">
    <property type="entry name" value="Cytotoxic_necrot_fac-like_cat"/>
</dbReference>
<sequence>MNERNHVLKVGIADLKIAKSTEVLRTSGLGSCVGIVIYDLSMKLAGMVHVMLPDSTLSKRESFNALKYADTAIAILYNSLLDNGARKCFLKAKIAGGAQMFSFSSNSDMLSIGNRNVEAVLSLLKQYKIPLISSDVGGNSGRTIEFYPESGILKIKTVNLGVFEI</sequence>
<dbReference type="PANTHER" id="PTHR35147:SF1">
    <property type="entry name" value="CHEMORECEPTOR GLUTAMINE DEAMIDASE CHED-RELATED"/>
    <property type="match status" value="1"/>
</dbReference>
<dbReference type="GO" id="GO:0050568">
    <property type="term" value="F:protein-glutamine glutaminase activity"/>
    <property type="evidence" value="ECO:0007669"/>
    <property type="project" value="UniProtKB-EC"/>
</dbReference>
<comment type="similarity">
    <text evidence="3">Belongs to the CheD family.</text>
</comment>
<evidence type="ECO:0000256" key="3">
    <source>
        <dbReference type="HAMAP-Rule" id="MF_01440"/>
    </source>
</evidence>
<dbReference type="PANTHER" id="PTHR35147">
    <property type="entry name" value="CHEMORECEPTOR GLUTAMINE DEAMIDASE CHED-RELATED"/>
    <property type="match status" value="1"/>
</dbReference>
<evidence type="ECO:0000313" key="4">
    <source>
        <dbReference type="EMBL" id="MBM7571843.1"/>
    </source>
</evidence>
<dbReference type="Gene3D" id="3.30.1330.200">
    <property type="match status" value="1"/>
</dbReference>
<dbReference type="Pfam" id="PF03975">
    <property type="entry name" value="CheD"/>
    <property type="match status" value="1"/>
</dbReference>
<evidence type="ECO:0000256" key="1">
    <source>
        <dbReference type="ARBA" id="ARBA00022500"/>
    </source>
</evidence>
<name>A0ABS2N129_9BACI</name>
<dbReference type="EMBL" id="JAFBDR010000011">
    <property type="protein sequence ID" value="MBM7571843.1"/>
    <property type="molecule type" value="Genomic_DNA"/>
</dbReference>
<reference evidence="4 5" key="1">
    <citation type="submission" date="2021-01" db="EMBL/GenBank/DDBJ databases">
        <title>Genomic Encyclopedia of Type Strains, Phase IV (KMG-IV): sequencing the most valuable type-strain genomes for metagenomic binning, comparative biology and taxonomic classification.</title>
        <authorList>
            <person name="Goeker M."/>
        </authorList>
    </citation>
    <scope>NUCLEOTIDE SEQUENCE [LARGE SCALE GENOMIC DNA]</scope>
    <source>
        <strain evidence="4 5">DSM 23711</strain>
    </source>
</reference>